<dbReference type="InterPro" id="IPR018077">
    <property type="entry name" value="Glyco_hydro_fam25_subgr"/>
</dbReference>
<keyword evidence="7" id="KW-1185">Reference proteome</keyword>
<evidence type="ECO:0000256" key="2">
    <source>
        <dbReference type="ARBA" id="ARBA00022801"/>
    </source>
</evidence>
<keyword evidence="3 4" id="KW-0326">Glycosidase</keyword>
<dbReference type="PANTHER" id="PTHR34135">
    <property type="entry name" value="LYSOZYME"/>
    <property type="match status" value="1"/>
</dbReference>
<accession>A0A0U1L427</accession>
<dbReference type="GO" id="GO:0016998">
    <property type="term" value="P:cell wall macromolecule catabolic process"/>
    <property type="evidence" value="ECO:0007669"/>
    <property type="project" value="InterPro"/>
</dbReference>
<dbReference type="Pfam" id="PF01183">
    <property type="entry name" value="Glyco_hydro_25"/>
    <property type="match status" value="1"/>
</dbReference>
<gene>
    <name evidence="6" type="ORF">SpAn4DRAFT_0325</name>
</gene>
<comment type="similarity">
    <text evidence="1 4">Belongs to the glycosyl hydrolase 25 family.</text>
</comment>
<dbReference type="InterPro" id="IPR017853">
    <property type="entry name" value="GH"/>
</dbReference>
<dbReference type="PROSITE" id="PS00953">
    <property type="entry name" value="GLYCOSYL_HYDROL_F25_1"/>
    <property type="match status" value="1"/>
</dbReference>
<keyword evidence="2 4" id="KW-0378">Hydrolase</keyword>
<dbReference type="AlphaFoldDB" id="A0A0U1L427"/>
<dbReference type="GO" id="GO:0016052">
    <property type="term" value="P:carbohydrate catabolic process"/>
    <property type="evidence" value="ECO:0007669"/>
    <property type="project" value="TreeGrafter"/>
</dbReference>
<organism evidence="6 7">
    <name type="scientific">Sporomusa ovata</name>
    <dbReference type="NCBI Taxonomy" id="2378"/>
    <lineage>
        <taxon>Bacteria</taxon>
        <taxon>Bacillati</taxon>
        <taxon>Bacillota</taxon>
        <taxon>Negativicutes</taxon>
        <taxon>Selenomonadales</taxon>
        <taxon>Sporomusaceae</taxon>
        <taxon>Sporomusa</taxon>
    </lineage>
</organism>
<dbReference type="EC" id="3.2.1.17" evidence="4"/>
<comment type="catalytic activity">
    <reaction evidence="4">
        <text>Hydrolysis of (1-&gt;4)-beta-linkages between N-acetylmuramic acid and N-acetyl-D-glucosamine residues in a peptidoglycan and between N-acetyl-D-glucosamine residues in chitodextrins.</text>
        <dbReference type="EC" id="3.2.1.17"/>
    </reaction>
</comment>
<dbReference type="Gene3D" id="3.20.20.80">
    <property type="entry name" value="Glycosidases"/>
    <property type="match status" value="1"/>
</dbReference>
<evidence type="ECO:0000313" key="7">
    <source>
        <dbReference type="Proteomes" id="UP000049855"/>
    </source>
</evidence>
<sequence>MLYALSCQRGNLTMKRQIKQRLAKIIYLAGGLGIGILVFLIYNGYIWPNSYFAYKYQVQGIDVSAYQGMINWETVAQNKRLHFVFIKASEGMDYQDSYFRKNWDESNNRGILRGAYHYFRTTSSGLAQARNFESIVPAEQGSLPPVVDVEEDGLKEEELKTFLDELESHYKQKPIIYVVYPLYDKYIKNEFTDYPIWIRDVIKTPRLSDGREWSFWQYCNRGRIKGIDTFVDINIYAKDYEELRKLTFH</sequence>
<dbReference type="Proteomes" id="UP000049855">
    <property type="component" value="Unassembled WGS sequence"/>
</dbReference>
<dbReference type="PANTHER" id="PTHR34135:SF2">
    <property type="entry name" value="LYSOZYME"/>
    <property type="match status" value="1"/>
</dbReference>
<reference evidence="7" key="1">
    <citation type="submission" date="2015-03" db="EMBL/GenBank/DDBJ databases">
        <authorList>
            <person name="Nijsse Bart"/>
        </authorList>
    </citation>
    <scope>NUCLEOTIDE SEQUENCE [LARGE SCALE GENOMIC DNA]</scope>
</reference>
<dbReference type="SUPFAM" id="SSF51445">
    <property type="entry name" value="(Trans)glycosidases"/>
    <property type="match status" value="1"/>
</dbReference>
<dbReference type="GO" id="GO:0009253">
    <property type="term" value="P:peptidoglycan catabolic process"/>
    <property type="evidence" value="ECO:0007669"/>
    <property type="project" value="InterPro"/>
</dbReference>
<name>A0A0U1L427_9FIRM</name>
<keyword evidence="5" id="KW-0472">Membrane</keyword>
<dbReference type="EMBL" id="CTRP01000014">
    <property type="protein sequence ID" value="CQR73863.1"/>
    <property type="molecule type" value="Genomic_DNA"/>
</dbReference>
<keyword evidence="5" id="KW-1133">Transmembrane helix</keyword>
<feature type="transmembrane region" description="Helical" evidence="5">
    <location>
        <begin position="25"/>
        <end position="47"/>
    </location>
</feature>
<evidence type="ECO:0000256" key="5">
    <source>
        <dbReference type="SAM" id="Phobius"/>
    </source>
</evidence>
<dbReference type="SMART" id="SM00641">
    <property type="entry name" value="Glyco_25"/>
    <property type="match status" value="1"/>
</dbReference>
<dbReference type="InterPro" id="IPR008270">
    <property type="entry name" value="Glyco_hydro_25_AS"/>
</dbReference>
<evidence type="ECO:0000256" key="1">
    <source>
        <dbReference type="ARBA" id="ARBA00010646"/>
    </source>
</evidence>
<evidence type="ECO:0000256" key="4">
    <source>
        <dbReference type="RuleBase" id="RU361176"/>
    </source>
</evidence>
<evidence type="ECO:0000256" key="3">
    <source>
        <dbReference type="ARBA" id="ARBA00023295"/>
    </source>
</evidence>
<proteinExistence type="inferred from homology"/>
<dbReference type="GO" id="GO:0003796">
    <property type="term" value="F:lysozyme activity"/>
    <property type="evidence" value="ECO:0007669"/>
    <property type="project" value="UniProtKB-EC"/>
</dbReference>
<dbReference type="InterPro" id="IPR002053">
    <property type="entry name" value="Glyco_hydro_25"/>
</dbReference>
<dbReference type="PROSITE" id="PS51904">
    <property type="entry name" value="GLYCOSYL_HYDROL_F25_2"/>
    <property type="match status" value="1"/>
</dbReference>
<keyword evidence="5" id="KW-0812">Transmembrane</keyword>
<evidence type="ECO:0000313" key="6">
    <source>
        <dbReference type="EMBL" id="CQR73863.1"/>
    </source>
</evidence>
<protein>
    <recommendedName>
        <fullName evidence="4">Lysozyme</fullName>
        <ecNumber evidence="4">3.2.1.17</ecNumber>
    </recommendedName>
</protein>